<evidence type="ECO:0000313" key="1">
    <source>
        <dbReference type="EMBL" id="SHG77854.1"/>
    </source>
</evidence>
<dbReference type="EMBL" id="LT670818">
    <property type="protein sequence ID" value="SHG77854.1"/>
    <property type="molecule type" value="Genomic_DNA"/>
</dbReference>
<protein>
    <recommendedName>
        <fullName evidence="3">Lipoprotein</fullName>
    </recommendedName>
</protein>
<organism evidence="1 2">
    <name type="scientific">Bradyrhizobium erythrophlei</name>
    <dbReference type="NCBI Taxonomy" id="1437360"/>
    <lineage>
        <taxon>Bacteria</taxon>
        <taxon>Pseudomonadati</taxon>
        <taxon>Pseudomonadota</taxon>
        <taxon>Alphaproteobacteria</taxon>
        <taxon>Hyphomicrobiales</taxon>
        <taxon>Nitrobacteraceae</taxon>
        <taxon>Bradyrhizobium</taxon>
    </lineage>
</organism>
<reference evidence="1 2" key="1">
    <citation type="submission" date="2016-11" db="EMBL/GenBank/DDBJ databases">
        <authorList>
            <person name="Jaros S."/>
            <person name="Januszkiewicz K."/>
            <person name="Wedrychowicz H."/>
        </authorList>
    </citation>
    <scope>NUCLEOTIDE SEQUENCE [LARGE SCALE GENOMIC DNA]</scope>
    <source>
        <strain evidence="1 2">GAS242</strain>
    </source>
</reference>
<evidence type="ECO:0008006" key="3">
    <source>
        <dbReference type="Google" id="ProtNLM"/>
    </source>
</evidence>
<accession>A0A1M5MK27</accession>
<dbReference type="PROSITE" id="PS51257">
    <property type="entry name" value="PROKAR_LIPOPROTEIN"/>
    <property type="match status" value="1"/>
</dbReference>
<evidence type="ECO:0000313" key="2">
    <source>
        <dbReference type="Proteomes" id="UP000190675"/>
    </source>
</evidence>
<dbReference type="Proteomes" id="UP000190675">
    <property type="component" value="Chromosome I"/>
</dbReference>
<gene>
    <name evidence="1" type="ORF">SAMN05444169_4084</name>
</gene>
<name>A0A1M5MK27_9BRAD</name>
<proteinExistence type="predicted"/>
<sequence length="123" mass="12972">MRIAIAAAVVAGSLAGCHSDGEATSVLDQAPIESALLIGDYKKIAGCAYERLEKTAGNGIKKADLEGSSRLALESGGVRYWELLFRPAGKNETKVDLSVVQTMWGPDTMSTAKIMPEVRACAT</sequence>
<dbReference type="AlphaFoldDB" id="A0A1M5MK27"/>